<dbReference type="AlphaFoldDB" id="A0A426YGS3"/>
<sequence length="120" mass="12215">MGLITNNMIYVCIGASPCPVIVDLVIIGDDFPCPGSHPAKGQPTLRLAPPPLLVTRLVVGSSPLRAPCSLPYLRVPRCKLVSHGRLPPLCAATTASDAGLPCGLALAAAGRPLTGALTVA</sequence>
<gene>
    <name evidence="1" type="ORF">B296_00000487</name>
</gene>
<organism evidence="1 2">
    <name type="scientific">Ensete ventricosum</name>
    <name type="common">Abyssinian banana</name>
    <name type="synonym">Musa ensete</name>
    <dbReference type="NCBI Taxonomy" id="4639"/>
    <lineage>
        <taxon>Eukaryota</taxon>
        <taxon>Viridiplantae</taxon>
        <taxon>Streptophyta</taxon>
        <taxon>Embryophyta</taxon>
        <taxon>Tracheophyta</taxon>
        <taxon>Spermatophyta</taxon>
        <taxon>Magnoliopsida</taxon>
        <taxon>Liliopsida</taxon>
        <taxon>Zingiberales</taxon>
        <taxon>Musaceae</taxon>
        <taxon>Ensete</taxon>
    </lineage>
</organism>
<dbReference type="Proteomes" id="UP000287651">
    <property type="component" value="Unassembled WGS sequence"/>
</dbReference>
<proteinExistence type="predicted"/>
<protein>
    <submittedName>
        <fullName evidence="1">Uncharacterized protein</fullName>
    </submittedName>
</protein>
<evidence type="ECO:0000313" key="2">
    <source>
        <dbReference type="Proteomes" id="UP000287651"/>
    </source>
</evidence>
<dbReference type="EMBL" id="AMZH03012490">
    <property type="protein sequence ID" value="RRT50928.1"/>
    <property type="molecule type" value="Genomic_DNA"/>
</dbReference>
<reference evidence="1 2" key="1">
    <citation type="journal article" date="2014" name="Agronomy (Basel)">
        <title>A Draft Genome Sequence for Ensete ventricosum, the Drought-Tolerant Tree Against Hunger.</title>
        <authorList>
            <person name="Harrison J."/>
            <person name="Moore K.A."/>
            <person name="Paszkiewicz K."/>
            <person name="Jones T."/>
            <person name="Grant M."/>
            <person name="Ambacheew D."/>
            <person name="Muzemil S."/>
            <person name="Studholme D.J."/>
        </authorList>
    </citation>
    <scope>NUCLEOTIDE SEQUENCE [LARGE SCALE GENOMIC DNA]</scope>
</reference>
<accession>A0A426YGS3</accession>
<evidence type="ECO:0000313" key="1">
    <source>
        <dbReference type="EMBL" id="RRT50928.1"/>
    </source>
</evidence>
<name>A0A426YGS3_ENSVE</name>
<comment type="caution">
    <text evidence="1">The sequence shown here is derived from an EMBL/GenBank/DDBJ whole genome shotgun (WGS) entry which is preliminary data.</text>
</comment>